<feature type="transmembrane region" description="Helical" evidence="1">
    <location>
        <begin position="173"/>
        <end position="192"/>
    </location>
</feature>
<feature type="transmembrane region" description="Helical" evidence="1">
    <location>
        <begin position="268"/>
        <end position="287"/>
    </location>
</feature>
<accession>A0A7X2NFD5</accession>
<feature type="domain" description="Acyltransferase 3" evidence="2">
    <location>
        <begin position="28"/>
        <end position="375"/>
    </location>
</feature>
<dbReference type="AlphaFoldDB" id="A0A7X2NFD5"/>
<keyword evidence="4" id="KW-1185">Reference proteome</keyword>
<keyword evidence="1" id="KW-0812">Transmembrane</keyword>
<dbReference type="EMBL" id="VUMO01000004">
    <property type="protein sequence ID" value="MSS19592.1"/>
    <property type="molecule type" value="Genomic_DNA"/>
</dbReference>
<evidence type="ECO:0000313" key="4">
    <source>
        <dbReference type="Proteomes" id="UP000461754"/>
    </source>
</evidence>
<evidence type="ECO:0000259" key="2">
    <source>
        <dbReference type="Pfam" id="PF01757"/>
    </source>
</evidence>
<sequence>MSIIEENKEYISITSNKKFNYQMCILSAIGMLAVMLGHMGDSSQGLMTLNDWFPYYAYHMPLFIFISGYFYNQNQEKHFSKFFLKKIRTMVLPFYLVNGAFYLLQSILKFKRFAAIGDSFSFRIWLVNPWVREQPINFSIPTWYLIAIFLAEIFYVLLRKFTSEIFKKNSKKYELILLFITLAVGLISVVIVKKINPPEYMIVYLRSLIMIFFLEVGYFYRYYLEERIQKINNGKYFATLFIIQGIIIVLLHGDLDSGLWGITNGFRFYGFAFYIEGIIGITFWLRISEFIAQIPQKFKSLIFIGKNSKWIMSFHLFGYFVMNTLIYLALKISGKISQNALFDVGRYKTQIYYCIPKKQLAILYILFGLVITFVLMKIGYFIKKWWKNFLIQAKIS</sequence>
<proteinExistence type="predicted"/>
<keyword evidence="3" id="KW-0012">Acyltransferase</keyword>
<dbReference type="PANTHER" id="PTHR37312">
    <property type="entry name" value="MEMBRANE-BOUND ACYLTRANSFERASE YKRP-RELATED"/>
    <property type="match status" value="1"/>
</dbReference>
<organism evidence="3 4">
    <name type="scientific">Pseudoramibacter porci</name>
    <dbReference type="NCBI Taxonomy" id="2606631"/>
    <lineage>
        <taxon>Bacteria</taxon>
        <taxon>Bacillati</taxon>
        <taxon>Bacillota</taxon>
        <taxon>Clostridia</taxon>
        <taxon>Eubacteriales</taxon>
        <taxon>Eubacteriaceae</taxon>
        <taxon>Pseudoramibacter</taxon>
    </lineage>
</organism>
<dbReference type="Proteomes" id="UP000461754">
    <property type="component" value="Unassembled WGS sequence"/>
</dbReference>
<feature type="transmembrane region" description="Helical" evidence="1">
    <location>
        <begin position="52"/>
        <end position="71"/>
    </location>
</feature>
<feature type="transmembrane region" description="Helical" evidence="1">
    <location>
        <begin position="21"/>
        <end position="40"/>
    </location>
</feature>
<comment type="caution">
    <text evidence="3">The sequence shown here is derived from an EMBL/GenBank/DDBJ whole genome shotgun (WGS) entry which is preliminary data.</text>
</comment>
<feature type="transmembrane region" description="Helical" evidence="1">
    <location>
        <begin position="236"/>
        <end position="253"/>
    </location>
</feature>
<evidence type="ECO:0000256" key="1">
    <source>
        <dbReference type="SAM" id="Phobius"/>
    </source>
</evidence>
<feature type="transmembrane region" description="Helical" evidence="1">
    <location>
        <begin position="308"/>
        <end position="330"/>
    </location>
</feature>
<feature type="transmembrane region" description="Helical" evidence="1">
    <location>
        <begin position="204"/>
        <end position="224"/>
    </location>
</feature>
<keyword evidence="1" id="KW-0472">Membrane</keyword>
<dbReference type="PANTHER" id="PTHR37312:SF1">
    <property type="entry name" value="MEMBRANE-BOUND ACYLTRANSFERASE YKRP-RELATED"/>
    <property type="match status" value="1"/>
</dbReference>
<keyword evidence="3" id="KW-0808">Transferase</keyword>
<dbReference type="GO" id="GO:0016747">
    <property type="term" value="F:acyltransferase activity, transferring groups other than amino-acyl groups"/>
    <property type="evidence" value="ECO:0007669"/>
    <property type="project" value="InterPro"/>
</dbReference>
<evidence type="ECO:0000313" key="3">
    <source>
        <dbReference type="EMBL" id="MSS19592.1"/>
    </source>
</evidence>
<dbReference type="Pfam" id="PF01757">
    <property type="entry name" value="Acyl_transf_3"/>
    <property type="match status" value="1"/>
</dbReference>
<keyword evidence="1" id="KW-1133">Transmembrane helix</keyword>
<dbReference type="InterPro" id="IPR002656">
    <property type="entry name" value="Acyl_transf_3_dom"/>
</dbReference>
<feature type="transmembrane region" description="Helical" evidence="1">
    <location>
        <begin position="361"/>
        <end position="382"/>
    </location>
</feature>
<gene>
    <name evidence="3" type="ORF">FYJ52_04120</name>
</gene>
<dbReference type="InterPro" id="IPR052734">
    <property type="entry name" value="Nod_factor_acetyltransferase"/>
</dbReference>
<dbReference type="RefSeq" id="WP_154576002.1">
    <property type="nucleotide sequence ID" value="NZ_VUMO01000004.1"/>
</dbReference>
<reference evidence="3 4" key="1">
    <citation type="submission" date="2019-08" db="EMBL/GenBank/DDBJ databases">
        <title>In-depth cultivation of the pig gut microbiome towards novel bacterial diversity and tailored functional studies.</title>
        <authorList>
            <person name="Wylensek D."/>
            <person name="Hitch T.C.A."/>
            <person name="Clavel T."/>
        </authorList>
    </citation>
    <scope>NUCLEOTIDE SEQUENCE [LARGE SCALE GENOMIC DNA]</scope>
    <source>
        <strain evidence="3 4">RF-744-FAT-4</strain>
    </source>
</reference>
<name>A0A7X2NFD5_9FIRM</name>
<feature type="transmembrane region" description="Helical" evidence="1">
    <location>
        <begin position="91"/>
        <end position="108"/>
    </location>
</feature>
<protein>
    <submittedName>
        <fullName evidence="3">Acyltransferase family protein</fullName>
    </submittedName>
</protein>
<feature type="transmembrane region" description="Helical" evidence="1">
    <location>
        <begin position="142"/>
        <end position="161"/>
    </location>
</feature>